<gene>
    <name evidence="1" type="ORF">NX720_26040</name>
</gene>
<proteinExistence type="predicted"/>
<evidence type="ECO:0000313" key="2">
    <source>
        <dbReference type="Proteomes" id="UP001163255"/>
    </source>
</evidence>
<reference evidence="1" key="1">
    <citation type="submission" date="2022-10" db="EMBL/GenBank/DDBJ databases">
        <title>Completed Genome Sequence of two octocoral isolated bacterium, Endozoicomonas euniceicola EF212T and Endozoicomonas gorgoniicola PS125T.</title>
        <authorList>
            <person name="Chiou Y.-J."/>
            <person name="Chen Y.-H."/>
        </authorList>
    </citation>
    <scope>NUCLEOTIDE SEQUENCE</scope>
    <source>
        <strain evidence="1">EF212</strain>
    </source>
</reference>
<evidence type="ECO:0000313" key="1">
    <source>
        <dbReference type="EMBL" id="UYM16216.1"/>
    </source>
</evidence>
<protein>
    <recommendedName>
        <fullName evidence="3">PD(D/E)XK endonuclease domain-containing protein</fullName>
    </recommendedName>
</protein>
<keyword evidence="2" id="KW-1185">Reference proteome</keyword>
<dbReference type="EMBL" id="CP103300">
    <property type="protein sequence ID" value="UYM16216.1"/>
    <property type="molecule type" value="Genomic_DNA"/>
</dbReference>
<evidence type="ECO:0008006" key="3">
    <source>
        <dbReference type="Google" id="ProtNLM"/>
    </source>
</evidence>
<dbReference type="RefSeq" id="WP_262598523.1">
    <property type="nucleotide sequence ID" value="NZ_CP103300.1"/>
</dbReference>
<name>A0ABY6GVW3_9GAMM</name>
<dbReference type="Proteomes" id="UP001163255">
    <property type="component" value="Chromosome"/>
</dbReference>
<accession>A0ABY6GVW3</accession>
<organism evidence="1 2">
    <name type="scientific">Endozoicomonas euniceicola</name>
    <dbReference type="NCBI Taxonomy" id="1234143"/>
    <lineage>
        <taxon>Bacteria</taxon>
        <taxon>Pseudomonadati</taxon>
        <taxon>Pseudomonadota</taxon>
        <taxon>Gammaproteobacteria</taxon>
        <taxon>Oceanospirillales</taxon>
        <taxon>Endozoicomonadaceae</taxon>
        <taxon>Endozoicomonas</taxon>
    </lineage>
</organism>
<sequence length="147" mass="16581">MLLRQKISYVARLQGELLRKHQIGHPDWYAEMLVCAALDGKLALTNNPDYDLVCSTLGKVQVKSRVDGTDTTQNRTNFKRYSSNAFDHAAIVIFESDYRIKGAVVIPIADVLSVMRKAGHVKWQDAKEHKNSVSITSELKHISREEA</sequence>